<dbReference type="AlphaFoldDB" id="A0A6B3R324"/>
<proteinExistence type="predicted"/>
<name>A0A6B3R324_9FLAO</name>
<dbReference type="RefSeq" id="WP_164005773.1">
    <property type="nucleotide sequence ID" value="NZ_JAAIKD010000017.1"/>
</dbReference>
<evidence type="ECO:0000313" key="2">
    <source>
        <dbReference type="Proteomes" id="UP000478505"/>
    </source>
</evidence>
<evidence type="ECO:0000313" key="1">
    <source>
        <dbReference type="EMBL" id="NEV95079.1"/>
    </source>
</evidence>
<comment type="caution">
    <text evidence="1">The sequence shown here is derived from an EMBL/GenBank/DDBJ whole genome shotgun (WGS) entry which is preliminary data.</text>
</comment>
<dbReference type="Proteomes" id="UP000478505">
    <property type="component" value="Unassembled WGS sequence"/>
</dbReference>
<keyword evidence="2" id="KW-1185">Reference proteome</keyword>
<protein>
    <submittedName>
        <fullName evidence="1">Uncharacterized protein</fullName>
    </submittedName>
</protein>
<gene>
    <name evidence="1" type="ORF">G3567_13120</name>
</gene>
<accession>A0A6B3R324</accession>
<sequence length="126" mass="15197">MDKLTFKTESYLINGKNNERFFPFLELEYNEWVIYENDIPKYFIGLHSDVESDFEIINWLLTELKNGKDLRNLILELGKKYNKNWDIFPSQRGLEIENSYQTEQLELEVFTDKTIDKIKTTPQHRL</sequence>
<dbReference type="EMBL" id="JAAIKD010000017">
    <property type="protein sequence ID" value="NEV95079.1"/>
    <property type="molecule type" value="Genomic_DNA"/>
</dbReference>
<reference evidence="1 2" key="1">
    <citation type="submission" date="2020-02" db="EMBL/GenBank/DDBJ databases">
        <title>Flavobacteriaceae Psychroflexus bacterium YR1-1, complete genome.</title>
        <authorList>
            <person name="Li Y."/>
            <person name="Wu S."/>
        </authorList>
    </citation>
    <scope>NUCLEOTIDE SEQUENCE [LARGE SCALE GENOMIC DNA]</scope>
    <source>
        <strain evidence="1 2">YR1-1</strain>
    </source>
</reference>
<organism evidence="1 2">
    <name type="scientific">Psychroflexus aurantiacus</name>
    <dbReference type="NCBI Taxonomy" id="2709310"/>
    <lineage>
        <taxon>Bacteria</taxon>
        <taxon>Pseudomonadati</taxon>
        <taxon>Bacteroidota</taxon>
        <taxon>Flavobacteriia</taxon>
        <taxon>Flavobacteriales</taxon>
        <taxon>Flavobacteriaceae</taxon>
        <taxon>Psychroflexus</taxon>
    </lineage>
</organism>